<evidence type="ECO:0000256" key="5">
    <source>
        <dbReference type="ARBA" id="ARBA00019844"/>
    </source>
</evidence>
<evidence type="ECO:0000256" key="7">
    <source>
        <dbReference type="ARBA" id="ARBA00022617"/>
    </source>
</evidence>
<evidence type="ECO:0000256" key="14">
    <source>
        <dbReference type="ARBA" id="ARBA00023098"/>
    </source>
</evidence>
<reference evidence="23" key="1">
    <citation type="submission" date="2020-07" db="EMBL/GenBank/DDBJ databases">
        <title>A long reads based de novo assembly of the rainbow trout Arlee double haploid line genome.</title>
        <authorList>
            <person name="Gao G."/>
            <person name="Palti Y."/>
        </authorList>
    </citation>
    <scope>NUCLEOTIDE SEQUENCE [LARGE SCALE GENOMIC DNA]</scope>
</reference>
<sequence length="484" mass="55561">MVRWSVCRSSLALPACGLPSARHNSSMPVVRQALSPDNSSTVQNFSEIPGLWRNGLANLYSFWKLDGFRNIHRVMVHNFNTFGPIYREKIGYYDSVNIIKPEDAAILFKAEGHYPKRLTVEAWTSYRDYRNRKYGVLLKNGEDWRSNRVILNREVISPKVLGNFVPLLDEVGQDFVARVHKKIERSGQDKWTTDLSQELFKYALESVGSVLYGERLGLMLDYINPEAQHFIDCISLMFKTTSPMLYIPPAMLRRVGAKIWRDHVEAWDGIFNQADRCIQNIYRTMRQDTNTHGKYPGVLASLLMLDKLSIEDIKASVTELMAGGVDTLSLEDIKASVTELMAEGSSHHLLLSVRLHPVAVSLQRYITEEIVIQNYHIPCGTLVQLGLYAMGRDPDVFPRPEKYLPSRWLRTENQYFRSLGFGFGPRQCLGRRIAETEMQLFLIHMLENFRVDKQRQVEVHSTFELILLPEKPILLTLKPLKSGQ</sequence>
<keyword evidence="19 22" id="KW-0755">Steroidogenesis</keyword>
<comment type="catalytic activity">
    <reaction evidence="22">
        <text>6 reduced [adrenodoxin] + cholesterol + 3 O2 + 6 H(+) = 4-methylpentanal + pregnenolone + 6 oxidized [adrenodoxin] + 4 H2O</text>
        <dbReference type="Rhea" id="RHEA:35739"/>
        <dbReference type="Rhea" id="RHEA-COMP:9998"/>
        <dbReference type="Rhea" id="RHEA-COMP:9999"/>
        <dbReference type="ChEBI" id="CHEBI:15377"/>
        <dbReference type="ChEBI" id="CHEBI:15378"/>
        <dbReference type="ChEBI" id="CHEBI:15379"/>
        <dbReference type="ChEBI" id="CHEBI:16113"/>
        <dbReference type="ChEBI" id="CHEBI:16581"/>
        <dbReference type="ChEBI" id="CHEBI:17998"/>
        <dbReference type="ChEBI" id="CHEBI:33737"/>
        <dbReference type="ChEBI" id="CHEBI:33738"/>
        <dbReference type="EC" id="1.14.15.6"/>
    </reaction>
</comment>
<evidence type="ECO:0000256" key="12">
    <source>
        <dbReference type="ARBA" id="ARBA00023004"/>
    </source>
</evidence>
<dbReference type="UniPathway" id="UPA00229"/>
<dbReference type="GO" id="GO:0034650">
    <property type="term" value="P:cortisol metabolic process"/>
    <property type="evidence" value="ECO:0007669"/>
    <property type="project" value="TreeGrafter"/>
</dbReference>
<comment type="function">
    <text evidence="22">A cytochrome P450 monooxygenase that catalyzes the side-chain hydroxylation and cleavage of cholesterol to pregnenolone, the precursor of most steroid hormones. Catalyzes three sequential oxidation reactions of cholesterol, namely the hydroxylation at C22 followed with the hydroxylation at C20 to yield 20R,22R-hydroxycholesterol that is further cleaved between C20 and C22 to yield the C21-steroid pregnenolone and 4-methylpentanal. Mechanistically, uses molecular oxygen inserting one oxygen atom into a substrate and reducing the second into a water molecule. Two electrons are provided by NADPH via a two-protein mitochondrial transfer system comprising flavoprotein FDXR (adrenodoxin/ferredoxin reductase) and nonheme iron-sulfur protein FDX1 or FDX2 (adrenodoxin/ferredoxin).</text>
</comment>
<keyword evidence="14 22" id="KW-0443">Lipid metabolism</keyword>
<accession>A0A8K9UTI1</accession>
<feature type="binding site" description="axial binding residue" evidence="20">
    <location>
        <position position="428"/>
    </location>
    <ligand>
        <name>heme</name>
        <dbReference type="ChEBI" id="CHEBI:30413"/>
    </ligand>
    <ligandPart>
        <name>Fe</name>
        <dbReference type="ChEBI" id="CHEBI:18248"/>
    </ligandPart>
</feature>
<dbReference type="GO" id="GO:0008203">
    <property type="term" value="P:cholesterol metabolic process"/>
    <property type="evidence" value="ECO:0007669"/>
    <property type="project" value="UniProtKB-KW"/>
</dbReference>
<evidence type="ECO:0000256" key="11">
    <source>
        <dbReference type="ARBA" id="ARBA00023002"/>
    </source>
</evidence>
<dbReference type="InterPro" id="IPR036396">
    <property type="entry name" value="Cyt_P450_sf"/>
</dbReference>
<evidence type="ECO:0000256" key="16">
    <source>
        <dbReference type="ARBA" id="ARBA00023136"/>
    </source>
</evidence>
<dbReference type="SUPFAM" id="SSF48264">
    <property type="entry name" value="Cytochrome P450"/>
    <property type="match status" value="1"/>
</dbReference>
<evidence type="ECO:0000256" key="4">
    <source>
        <dbReference type="ARBA" id="ARBA00012764"/>
    </source>
</evidence>
<evidence type="ECO:0000256" key="8">
    <source>
        <dbReference type="ARBA" id="ARBA00022723"/>
    </source>
</evidence>
<dbReference type="GO" id="GO:0006700">
    <property type="term" value="P:C21-steroid hormone biosynthetic process"/>
    <property type="evidence" value="ECO:0007669"/>
    <property type="project" value="TreeGrafter"/>
</dbReference>
<dbReference type="AlphaFoldDB" id="A0A8K9UTI1"/>
<keyword evidence="9" id="KW-0999">Mitochondrion inner membrane</keyword>
<keyword evidence="6 22" id="KW-0153">Cholesterol metabolism</keyword>
<keyword evidence="24" id="KW-1185">Reference proteome</keyword>
<keyword evidence="11 21" id="KW-0560">Oxidoreductase</keyword>
<comment type="cofactor">
    <cofactor evidence="1 20 22">
        <name>heme</name>
        <dbReference type="ChEBI" id="CHEBI:30413"/>
    </cofactor>
</comment>
<evidence type="ECO:0000256" key="3">
    <source>
        <dbReference type="ARBA" id="ARBA00010617"/>
    </source>
</evidence>
<keyword evidence="18 22" id="KW-0753">Steroid metabolism</keyword>
<evidence type="ECO:0000256" key="2">
    <source>
        <dbReference type="ARBA" id="ARBA00005108"/>
    </source>
</evidence>
<evidence type="ECO:0000256" key="10">
    <source>
        <dbReference type="ARBA" id="ARBA00022946"/>
    </source>
</evidence>
<comment type="pathway">
    <text evidence="2 22">Lipid metabolism; C21-steroid hormone metabolism.</text>
</comment>
<proteinExistence type="inferred from homology"/>
<keyword evidence="15 22" id="KW-0496">Mitochondrion</keyword>
<keyword evidence="8 20" id="KW-0479">Metal-binding</keyword>
<dbReference type="Proteomes" id="UP000694395">
    <property type="component" value="Chromosome 2"/>
</dbReference>
<evidence type="ECO:0000256" key="6">
    <source>
        <dbReference type="ARBA" id="ARBA00022548"/>
    </source>
</evidence>
<evidence type="ECO:0000256" key="22">
    <source>
        <dbReference type="RuleBase" id="RU364077"/>
    </source>
</evidence>
<evidence type="ECO:0000313" key="24">
    <source>
        <dbReference type="Proteomes" id="UP000694395"/>
    </source>
</evidence>
<dbReference type="GO" id="GO:0005743">
    <property type="term" value="C:mitochondrial inner membrane"/>
    <property type="evidence" value="ECO:0007669"/>
    <property type="project" value="UniProtKB-SubCell"/>
</dbReference>
<organism evidence="23 24">
    <name type="scientific">Oncorhynchus mykiss</name>
    <name type="common">Rainbow trout</name>
    <name type="synonym">Salmo gairdneri</name>
    <dbReference type="NCBI Taxonomy" id="8022"/>
    <lineage>
        <taxon>Eukaryota</taxon>
        <taxon>Metazoa</taxon>
        <taxon>Chordata</taxon>
        <taxon>Craniata</taxon>
        <taxon>Vertebrata</taxon>
        <taxon>Euteleostomi</taxon>
        <taxon>Actinopterygii</taxon>
        <taxon>Neopterygii</taxon>
        <taxon>Teleostei</taxon>
        <taxon>Protacanthopterygii</taxon>
        <taxon>Salmoniformes</taxon>
        <taxon>Salmonidae</taxon>
        <taxon>Salmoninae</taxon>
        <taxon>Oncorhynchus</taxon>
    </lineage>
</organism>
<evidence type="ECO:0000256" key="13">
    <source>
        <dbReference type="ARBA" id="ARBA00023033"/>
    </source>
</evidence>
<dbReference type="GO" id="GO:0071375">
    <property type="term" value="P:cellular response to peptide hormone stimulus"/>
    <property type="evidence" value="ECO:0007669"/>
    <property type="project" value="TreeGrafter"/>
</dbReference>
<protein>
    <recommendedName>
        <fullName evidence="5 22">Cholesterol side-chain cleavage enzyme, mitochondrial</fullName>
        <ecNumber evidence="4 22">1.14.15.6</ecNumber>
    </recommendedName>
    <alternativeName>
        <fullName evidence="22">Cholesterol desmolase</fullName>
    </alternativeName>
</protein>
<gene>
    <name evidence="23" type="primary">LOC110501505</name>
</gene>
<dbReference type="InterPro" id="IPR050479">
    <property type="entry name" value="CYP11_CYP27_families"/>
</dbReference>
<dbReference type="EC" id="1.14.15.6" evidence="4 22"/>
<dbReference type="GeneTree" id="ENSGT00940000158575"/>
<dbReference type="PRINTS" id="PR00463">
    <property type="entry name" value="EP450I"/>
</dbReference>
<dbReference type="GO" id="GO:0005506">
    <property type="term" value="F:iron ion binding"/>
    <property type="evidence" value="ECO:0007669"/>
    <property type="project" value="InterPro"/>
</dbReference>
<dbReference type="PANTHER" id="PTHR24279">
    <property type="entry name" value="CYTOCHROME P450"/>
    <property type="match status" value="1"/>
</dbReference>
<evidence type="ECO:0000256" key="18">
    <source>
        <dbReference type="ARBA" id="ARBA00023221"/>
    </source>
</evidence>
<evidence type="ECO:0000256" key="15">
    <source>
        <dbReference type="ARBA" id="ARBA00023128"/>
    </source>
</evidence>
<dbReference type="PROSITE" id="PS00086">
    <property type="entry name" value="CYTOCHROME_P450"/>
    <property type="match status" value="1"/>
</dbReference>
<keyword evidence="12 20" id="KW-0408">Iron</keyword>
<dbReference type="Ensembl" id="ENSOMYT00000157579.1">
    <property type="protein sequence ID" value="ENSOMYP00000116210.1"/>
    <property type="gene ID" value="ENSOMYG00000034545.2"/>
</dbReference>
<evidence type="ECO:0000256" key="17">
    <source>
        <dbReference type="ARBA" id="ARBA00023166"/>
    </source>
</evidence>
<dbReference type="GO" id="GO:0006704">
    <property type="term" value="P:glucocorticoid biosynthetic process"/>
    <property type="evidence" value="ECO:0007669"/>
    <property type="project" value="TreeGrafter"/>
</dbReference>
<dbReference type="Gene3D" id="1.10.630.10">
    <property type="entry name" value="Cytochrome P450"/>
    <property type="match status" value="2"/>
</dbReference>
<name>A0A8K9UTI1_ONCMY</name>
<keyword evidence="7 20" id="KW-0349">Heme</keyword>
<evidence type="ECO:0000313" key="23">
    <source>
        <dbReference type="Ensembl" id="ENSOMYP00000116210.1"/>
    </source>
</evidence>
<evidence type="ECO:0000256" key="21">
    <source>
        <dbReference type="RuleBase" id="RU000461"/>
    </source>
</evidence>
<evidence type="ECO:0000256" key="20">
    <source>
        <dbReference type="PIRSR" id="PIRSR602401-1"/>
    </source>
</evidence>
<comment type="similarity">
    <text evidence="3 21">Belongs to the cytochrome P450 family.</text>
</comment>
<keyword evidence="10 22" id="KW-0809">Transit peptide</keyword>
<comment type="subcellular location">
    <subcellularLocation>
        <location evidence="22">Mitochondrion inner membrane</location>
        <topology evidence="22">Peripheral membrane protein</topology>
    </subcellularLocation>
    <text evidence="22">Localizes to the matrix side of the mitochondrion inner membrane.</text>
</comment>
<evidence type="ECO:0000256" key="9">
    <source>
        <dbReference type="ARBA" id="ARBA00022792"/>
    </source>
</evidence>
<dbReference type="InterPro" id="IPR017972">
    <property type="entry name" value="Cyt_P450_CS"/>
</dbReference>
<dbReference type="GO" id="GO:0008386">
    <property type="term" value="F:cholesterol monooxygenase (side-chain-cleaving) activity"/>
    <property type="evidence" value="ECO:0007669"/>
    <property type="project" value="UniProtKB-EC"/>
</dbReference>
<evidence type="ECO:0000256" key="19">
    <source>
        <dbReference type="ARBA" id="ARBA00023250"/>
    </source>
</evidence>
<keyword evidence="16 22" id="KW-0472">Membrane</keyword>
<dbReference type="InterPro" id="IPR001128">
    <property type="entry name" value="Cyt_P450"/>
</dbReference>
<dbReference type="InterPro" id="IPR002401">
    <property type="entry name" value="Cyt_P450_E_grp-I"/>
</dbReference>
<reference evidence="23" key="3">
    <citation type="submission" date="2025-09" db="UniProtKB">
        <authorList>
            <consortium name="Ensembl"/>
        </authorList>
    </citation>
    <scope>IDENTIFICATION</scope>
</reference>
<keyword evidence="13 21" id="KW-0503">Monooxygenase</keyword>
<dbReference type="PANTHER" id="PTHR24279:SF3">
    <property type="entry name" value="CHOLESTEROL SIDE-CHAIN CLEAVAGE ENZYME, MITOCHONDRIAL"/>
    <property type="match status" value="1"/>
</dbReference>
<evidence type="ECO:0000256" key="1">
    <source>
        <dbReference type="ARBA" id="ARBA00001971"/>
    </source>
</evidence>
<dbReference type="GO" id="GO:0020037">
    <property type="term" value="F:heme binding"/>
    <property type="evidence" value="ECO:0007669"/>
    <property type="project" value="InterPro"/>
</dbReference>
<reference evidence="23" key="2">
    <citation type="submission" date="2025-08" db="UniProtKB">
        <authorList>
            <consortium name="Ensembl"/>
        </authorList>
    </citation>
    <scope>IDENTIFICATION</scope>
</reference>
<keyword evidence="17 22" id="KW-1207">Sterol metabolism</keyword>
<dbReference type="Pfam" id="PF00067">
    <property type="entry name" value="p450"/>
    <property type="match status" value="2"/>
</dbReference>